<keyword evidence="4" id="KW-1185">Reference proteome</keyword>
<organism evidence="3 4">
    <name type="scientific">Comamonas brasiliensis</name>
    <dbReference type="NCBI Taxonomy" id="1812482"/>
    <lineage>
        <taxon>Bacteria</taxon>
        <taxon>Pseudomonadati</taxon>
        <taxon>Pseudomonadota</taxon>
        <taxon>Betaproteobacteria</taxon>
        <taxon>Burkholderiales</taxon>
        <taxon>Comamonadaceae</taxon>
        <taxon>Comamonas</taxon>
    </lineage>
</organism>
<protein>
    <recommendedName>
        <fullName evidence="5">Lipoprotein</fullName>
    </recommendedName>
</protein>
<comment type="caution">
    <text evidence="3">The sequence shown here is derived from an EMBL/GenBank/DDBJ whole genome shotgun (WGS) entry which is preliminary data.</text>
</comment>
<dbReference type="Proteomes" id="UP001647436">
    <property type="component" value="Unassembled WGS sequence"/>
</dbReference>
<gene>
    <name evidence="3" type="ORF">DJFAAGMI_01148</name>
</gene>
<name>A0ABS5LQ53_9BURK</name>
<feature type="region of interest" description="Disordered" evidence="1">
    <location>
        <begin position="174"/>
        <end position="197"/>
    </location>
</feature>
<reference evidence="3 4" key="1">
    <citation type="submission" date="2020-03" db="EMBL/GenBank/DDBJ databases">
        <title>The role of nitrogen metabolism on polyethylene biodegradation.</title>
        <authorList>
            <person name="Peixoto J."/>
            <person name="Vizzotto C.S."/>
            <person name="Ramos A."/>
            <person name="Alves G."/>
            <person name="Steindorff A."/>
            <person name="Kruger R."/>
        </authorList>
    </citation>
    <scope>NUCLEOTIDE SEQUENCE [LARGE SCALE GENOMIC DNA]</scope>
    <source>
        <strain evidence="3 4">PE63</strain>
    </source>
</reference>
<proteinExistence type="predicted"/>
<evidence type="ECO:0000313" key="4">
    <source>
        <dbReference type="Proteomes" id="UP001647436"/>
    </source>
</evidence>
<accession>A0ABS5LQ53</accession>
<evidence type="ECO:0000313" key="3">
    <source>
        <dbReference type="EMBL" id="MBS3018416.1"/>
    </source>
</evidence>
<feature type="signal peptide" evidence="2">
    <location>
        <begin position="1"/>
        <end position="24"/>
    </location>
</feature>
<evidence type="ECO:0000256" key="2">
    <source>
        <dbReference type="SAM" id="SignalP"/>
    </source>
</evidence>
<evidence type="ECO:0000256" key="1">
    <source>
        <dbReference type="SAM" id="MobiDB-lite"/>
    </source>
</evidence>
<evidence type="ECO:0008006" key="5">
    <source>
        <dbReference type="Google" id="ProtNLM"/>
    </source>
</evidence>
<keyword evidence="2" id="KW-0732">Signal</keyword>
<sequence>MNNILGLKKKFFYAVAISSALVMTACGGGNDDDTEPSGDVGILSISNASDTNLNGWYGSGNVGLSGVEDTGDGKIGPDECAFNFDNFTKLTGDRTLAMSGDIRYAYSNGSSTPPLNGDHIKIKDTTYDFVKDGSNLSRAKVNLTTGTITFNNLLAKDGSNNSVEISGTIGLPDEKSRDEACNKTTTAPAAATTTITP</sequence>
<feature type="chain" id="PRO_5046582258" description="Lipoprotein" evidence="2">
    <location>
        <begin position="25"/>
        <end position="197"/>
    </location>
</feature>
<feature type="compositionally biased region" description="Low complexity" evidence="1">
    <location>
        <begin position="184"/>
        <end position="197"/>
    </location>
</feature>
<dbReference type="RefSeq" id="WP_211456286.1">
    <property type="nucleotide sequence ID" value="NZ_JAANES010000001.1"/>
</dbReference>
<dbReference type="EMBL" id="JAANES010000001">
    <property type="protein sequence ID" value="MBS3018416.1"/>
    <property type="molecule type" value="Genomic_DNA"/>
</dbReference>